<evidence type="ECO:0000256" key="2">
    <source>
        <dbReference type="ARBA" id="ARBA00004613"/>
    </source>
</evidence>
<sequence>MKFLALLIFSFAGVQANPIVVGKNAVFPQGIDVSSFQPNVDWTGAKQNGISFANASLPAGYQNPSYSSQYAGAASAGIIRGAYHFAWPDSSSGVAQATYFLAHGGGWTNDGLTLPGALDIEYAPSGPECYGLNSSAMVSWITDFSNTYHAATNRYPVIYTTTDWWTSCTGNSDTFGSTNPLWIARFASTIGTIPAGWLNATFWQYADVGPNPGDQDIFNGNEKGLKCLAVGV</sequence>
<feature type="signal peptide" evidence="14">
    <location>
        <begin position="1"/>
        <end position="16"/>
    </location>
</feature>
<evidence type="ECO:0000256" key="13">
    <source>
        <dbReference type="ARBA" id="ARBA00075474"/>
    </source>
</evidence>
<keyword evidence="5" id="KW-0964">Secreted</keyword>
<keyword evidence="14" id="KW-0732">Signal</keyword>
<dbReference type="SMART" id="SM00641">
    <property type="entry name" value="Glyco_25"/>
    <property type="match status" value="1"/>
</dbReference>
<evidence type="ECO:0000256" key="8">
    <source>
        <dbReference type="ARBA" id="ARBA00022801"/>
    </source>
</evidence>
<dbReference type="Gene3D" id="3.20.20.80">
    <property type="entry name" value="Glycosidases"/>
    <property type="match status" value="1"/>
</dbReference>
<dbReference type="GO" id="GO:0042742">
    <property type="term" value="P:defense response to bacterium"/>
    <property type="evidence" value="ECO:0007669"/>
    <property type="project" value="UniProtKB-KW"/>
</dbReference>
<dbReference type="PANTHER" id="PTHR34135">
    <property type="entry name" value="LYSOZYME"/>
    <property type="match status" value="1"/>
</dbReference>
<keyword evidence="16" id="KW-1185">Reference proteome</keyword>
<evidence type="ECO:0000256" key="4">
    <source>
        <dbReference type="ARBA" id="ARBA00012732"/>
    </source>
</evidence>
<evidence type="ECO:0000256" key="11">
    <source>
        <dbReference type="ARBA" id="ARBA00055588"/>
    </source>
</evidence>
<keyword evidence="8 15" id="KW-0378">Hydrolase</keyword>
<dbReference type="GO" id="GO:0005576">
    <property type="term" value="C:extracellular region"/>
    <property type="evidence" value="ECO:0007669"/>
    <property type="project" value="UniProtKB-SubCell"/>
</dbReference>
<evidence type="ECO:0000256" key="12">
    <source>
        <dbReference type="ARBA" id="ARBA00073159"/>
    </source>
</evidence>
<dbReference type="InterPro" id="IPR018077">
    <property type="entry name" value="Glyco_hydro_fam25_subgr"/>
</dbReference>
<dbReference type="GO" id="GO:0003796">
    <property type="term" value="F:lysozyme activity"/>
    <property type="evidence" value="ECO:0007669"/>
    <property type="project" value="UniProtKB-EC"/>
</dbReference>
<evidence type="ECO:0000256" key="1">
    <source>
        <dbReference type="ARBA" id="ARBA00000632"/>
    </source>
</evidence>
<dbReference type="Proteomes" id="UP000308652">
    <property type="component" value="Unassembled WGS sequence"/>
</dbReference>
<keyword evidence="9" id="KW-1015">Disulfide bond</keyword>
<keyword evidence="7" id="KW-0081">Bacteriolytic enzyme</keyword>
<protein>
    <recommendedName>
        <fullName evidence="12">N,O-diacetylmuramidase</fullName>
        <ecNumber evidence="4">3.2.1.17</ecNumber>
    </recommendedName>
    <alternativeName>
        <fullName evidence="13">Lysozyme CH</fullName>
    </alternativeName>
</protein>
<evidence type="ECO:0000256" key="10">
    <source>
        <dbReference type="ARBA" id="ARBA00023295"/>
    </source>
</evidence>
<reference evidence="15 16" key="1">
    <citation type="journal article" date="2019" name="Nat. Ecol. Evol.">
        <title>Megaphylogeny resolves global patterns of mushroom evolution.</title>
        <authorList>
            <person name="Varga T."/>
            <person name="Krizsan K."/>
            <person name="Foldi C."/>
            <person name="Dima B."/>
            <person name="Sanchez-Garcia M."/>
            <person name="Sanchez-Ramirez S."/>
            <person name="Szollosi G.J."/>
            <person name="Szarkandi J.G."/>
            <person name="Papp V."/>
            <person name="Albert L."/>
            <person name="Andreopoulos W."/>
            <person name="Angelini C."/>
            <person name="Antonin V."/>
            <person name="Barry K.W."/>
            <person name="Bougher N.L."/>
            <person name="Buchanan P."/>
            <person name="Buyck B."/>
            <person name="Bense V."/>
            <person name="Catcheside P."/>
            <person name="Chovatia M."/>
            <person name="Cooper J."/>
            <person name="Damon W."/>
            <person name="Desjardin D."/>
            <person name="Finy P."/>
            <person name="Geml J."/>
            <person name="Haridas S."/>
            <person name="Hughes K."/>
            <person name="Justo A."/>
            <person name="Karasinski D."/>
            <person name="Kautmanova I."/>
            <person name="Kiss B."/>
            <person name="Kocsube S."/>
            <person name="Kotiranta H."/>
            <person name="LaButti K.M."/>
            <person name="Lechner B.E."/>
            <person name="Liimatainen K."/>
            <person name="Lipzen A."/>
            <person name="Lukacs Z."/>
            <person name="Mihaltcheva S."/>
            <person name="Morgado L.N."/>
            <person name="Niskanen T."/>
            <person name="Noordeloos M.E."/>
            <person name="Ohm R.A."/>
            <person name="Ortiz-Santana B."/>
            <person name="Ovrebo C."/>
            <person name="Racz N."/>
            <person name="Riley R."/>
            <person name="Savchenko A."/>
            <person name="Shiryaev A."/>
            <person name="Soop K."/>
            <person name="Spirin V."/>
            <person name="Szebenyi C."/>
            <person name="Tomsovsky M."/>
            <person name="Tulloss R.E."/>
            <person name="Uehling J."/>
            <person name="Grigoriev I.V."/>
            <person name="Vagvolgyi C."/>
            <person name="Papp T."/>
            <person name="Martin F.M."/>
            <person name="Miettinen O."/>
            <person name="Hibbett D.S."/>
            <person name="Nagy L.G."/>
        </authorList>
    </citation>
    <scope>NUCLEOTIDE SEQUENCE [LARGE SCALE GENOMIC DNA]</scope>
    <source>
        <strain evidence="15 16">CBS 166.37</strain>
    </source>
</reference>
<dbReference type="GO" id="GO:0031640">
    <property type="term" value="P:killing of cells of another organism"/>
    <property type="evidence" value="ECO:0007669"/>
    <property type="project" value="UniProtKB-KW"/>
</dbReference>
<comment type="function">
    <text evidence="11">This enzyme has both lysozyme (acetylmuramidase) and diacetylmuramidase activities.</text>
</comment>
<comment type="catalytic activity">
    <reaction evidence="1">
        <text>Hydrolysis of (1-&gt;4)-beta-linkages between N-acetylmuramic acid and N-acetyl-D-glucosamine residues in a peptidoglycan and between N-acetyl-D-glucosamine residues in chitodextrins.</text>
        <dbReference type="EC" id="3.2.1.17"/>
    </reaction>
</comment>
<proteinExistence type="inferred from homology"/>
<dbReference type="Pfam" id="PF01183">
    <property type="entry name" value="Glyco_hydro_25"/>
    <property type="match status" value="1"/>
</dbReference>
<dbReference type="AlphaFoldDB" id="A0A5C3M0X1"/>
<keyword evidence="6" id="KW-0929">Antimicrobial</keyword>
<evidence type="ECO:0000256" key="7">
    <source>
        <dbReference type="ARBA" id="ARBA00022638"/>
    </source>
</evidence>
<dbReference type="OrthoDB" id="6590422at2759"/>
<evidence type="ECO:0000256" key="5">
    <source>
        <dbReference type="ARBA" id="ARBA00022525"/>
    </source>
</evidence>
<comment type="subcellular location">
    <subcellularLocation>
        <location evidence="2">Secreted</location>
    </subcellularLocation>
</comment>
<evidence type="ECO:0000256" key="3">
    <source>
        <dbReference type="ARBA" id="ARBA00010646"/>
    </source>
</evidence>
<dbReference type="SUPFAM" id="SSF51445">
    <property type="entry name" value="(Trans)glycosidases"/>
    <property type="match status" value="1"/>
</dbReference>
<organism evidence="15 16">
    <name type="scientific">Crucibulum laeve</name>
    <dbReference type="NCBI Taxonomy" id="68775"/>
    <lineage>
        <taxon>Eukaryota</taxon>
        <taxon>Fungi</taxon>
        <taxon>Dikarya</taxon>
        <taxon>Basidiomycota</taxon>
        <taxon>Agaricomycotina</taxon>
        <taxon>Agaricomycetes</taxon>
        <taxon>Agaricomycetidae</taxon>
        <taxon>Agaricales</taxon>
        <taxon>Agaricineae</taxon>
        <taxon>Nidulariaceae</taxon>
        <taxon>Crucibulum</taxon>
    </lineage>
</organism>
<comment type="similarity">
    <text evidence="3">Belongs to the glycosyl hydrolase 25 family.</text>
</comment>
<dbReference type="GO" id="GO:0016052">
    <property type="term" value="P:carbohydrate catabolic process"/>
    <property type="evidence" value="ECO:0007669"/>
    <property type="project" value="TreeGrafter"/>
</dbReference>
<evidence type="ECO:0000256" key="9">
    <source>
        <dbReference type="ARBA" id="ARBA00023157"/>
    </source>
</evidence>
<dbReference type="EC" id="3.2.1.17" evidence="4"/>
<evidence type="ECO:0000313" key="15">
    <source>
        <dbReference type="EMBL" id="TFK37986.1"/>
    </source>
</evidence>
<feature type="chain" id="PRO_5022746025" description="N,O-diacetylmuramidase" evidence="14">
    <location>
        <begin position="17"/>
        <end position="232"/>
    </location>
</feature>
<gene>
    <name evidence="15" type="ORF">BDQ12DRAFT_723744</name>
</gene>
<dbReference type="GO" id="GO:0009253">
    <property type="term" value="P:peptidoglycan catabolic process"/>
    <property type="evidence" value="ECO:0007669"/>
    <property type="project" value="InterPro"/>
</dbReference>
<dbReference type="PROSITE" id="PS51904">
    <property type="entry name" value="GLYCOSYL_HYDROL_F25_2"/>
    <property type="match status" value="1"/>
</dbReference>
<dbReference type="FunFam" id="3.20.20.80:FF:000060">
    <property type="entry name" value="Lysozyme M1"/>
    <property type="match status" value="1"/>
</dbReference>
<evidence type="ECO:0000313" key="16">
    <source>
        <dbReference type="Proteomes" id="UP000308652"/>
    </source>
</evidence>
<accession>A0A5C3M0X1</accession>
<dbReference type="InterPro" id="IPR002053">
    <property type="entry name" value="Glyco_hydro_25"/>
</dbReference>
<name>A0A5C3M0X1_9AGAR</name>
<dbReference type="PANTHER" id="PTHR34135:SF2">
    <property type="entry name" value="LYSOZYME"/>
    <property type="match status" value="1"/>
</dbReference>
<keyword evidence="10" id="KW-0326">Glycosidase</keyword>
<evidence type="ECO:0000256" key="14">
    <source>
        <dbReference type="SAM" id="SignalP"/>
    </source>
</evidence>
<evidence type="ECO:0000256" key="6">
    <source>
        <dbReference type="ARBA" id="ARBA00022529"/>
    </source>
</evidence>
<dbReference type="InterPro" id="IPR017853">
    <property type="entry name" value="GH"/>
</dbReference>
<dbReference type="GO" id="GO:0016998">
    <property type="term" value="P:cell wall macromolecule catabolic process"/>
    <property type="evidence" value="ECO:0007669"/>
    <property type="project" value="InterPro"/>
</dbReference>
<dbReference type="EMBL" id="ML213605">
    <property type="protein sequence ID" value="TFK37986.1"/>
    <property type="molecule type" value="Genomic_DNA"/>
</dbReference>